<keyword evidence="2 11" id="KW-0436">Ligase</keyword>
<keyword evidence="6" id="KW-0030">Aminoacyl-tRNA synthetase</keyword>
<keyword evidence="8" id="KW-0460">Magnesium</keyword>
<dbReference type="EMBL" id="MFUG01000002">
    <property type="protein sequence ID" value="OGI76482.1"/>
    <property type="molecule type" value="Genomic_DNA"/>
</dbReference>
<dbReference type="NCBIfam" id="NF001756">
    <property type="entry name" value="PRK00484.1"/>
    <property type="match status" value="1"/>
</dbReference>
<dbReference type="GO" id="GO:0004824">
    <property type="term" value="F:lysine-tRNA ligase activity"/>
    <property type="evidence" value="ECO:0007669"/>
    <property type="project" value="UniProtKB-EC"/>
</dbReference>
<reference evidence="11 12" key="1">
    <citation type="journal article" date="2016" name="Nat. Commun.">
        <title>Thousands of microbial genomes shed light on interconnected biogeochemical processes in an aquifer system.</title>
        <authorList>
            <person name="Anantharaman K."/>
            <person name="Brown C.T."/>
            <person name="Hug L.A."/>
            <person name="Sharon I."/>
            <person name="Castelle C.J."/>
            <person name="Probst A.J."/>
            <person name="Thomas B.C."/>
            <person name="Singh A."/>
            <person name="Wilkins M.J."/>
            <person name="Karaoz U."/>
            <person name="Brodie E.L."/>
            <person name="Williams K.H."/>
            <person name="Hubbard S.S."/>
            <person name="Banfield J.F."/>
        </authorList>
    </citation>
    <scope>NUCLEOTIDE SEQUENCE [LARGE SCALE GENOMIC DNA]</scope>
</reference>
<dbReference type="PANTHER" id="PTHR42918:SF15">
    <property type="entry name" value="LYSINE--TRNA LIGASE, CHLOROPLASTIC_MITOCHONDRIAL"/>
    <property type="match status" value="1"/>
</dbReference>
<gene>
    <name evidence="11" type="ORF">A3C67_00035</name>
</gene>
<dbReference type="GO" id="GO:0046872">
    <property type="term" value="F:metal ion binding"/>
    <property type="evidence" value="ECO:0007669"/>
    <property type="project" value="UniProtKB-KW"/>
</dbReference>
<dbReference type="Pfam" id="PF01336">
    <property type="entry name" value="tRNA_anti-codon"/>
    <property type="match status" value="1"/>
</dbReference>
<dbReference type="InterPro" id="IPR012340">
    <property type="entry name" value="NA-bd_OB-fold"/>
</dbReference>
<proteinExistence type="predicted"/>
<dbReference type="STRING" id="1801756.A3C67_00035"/>
<keyword evidence="5" id="KW-0067">ATP-binding</keyword>
<dbReference type="InterPro" id="IPR006195">
    <property type="entry name" value="aa-tRNA-synth_II"/>
</dbReference>
<evidence type="ECO:0000259" key="10">
    <source>
        <dbReference type="PROSITE" id="PS50862"/>
    </source>
</evidence>
<dbReference type="GO" id="GO:0006430">
    <property type="term" value="P:lysyl-tRNA aminoacylation"/>
    <property type="evidence" value="ECO:0007669"/>
    <property type="project" value="InterPro"/>
</dbReference>
<dbReference type="SUPFAM" id="SSF50249">
    <property type="entry name" value="Nucleic acid-binding proteins"/>
    <property type="match status" value="1"/>
</dbReference>
<evidence type="ECO:0000256" key="7">
    <source>
        <dbReference type="ARBA" id="ARBA00048573"/>
    </source>
</evidence>
<name>A0A1F6W3T3_9BACT</name>
<keyword evidence="9" id="KW-0175">Coiled coil</keyword>
<dbReference type="InterPro" id="IPR004365">
    <property type="entry name" value="NA-bd_OB_tRNA"/>
</dbReference>
<dbReference type="InterPro" id="IPR045864">
    <property type="entry name" value="aa-tRNA-synth_II/BPL/LPL"/>
</dbReference>
<dbReference type="NCBIfam" id="TIGR00499">
    <property type="entry name" value="lysS_bact"/>
    <property type="match status" value="1"/>
</dbReference>
<dbReference type="InterPro" id="IPR018149">
    <property type="entry name" value="Lys-tRNA-synth_II_C"/>
</dbReference>
<keyword evidence="4" id="KW-0547">Nucleotide-binding</keyword>
<dbReference type="PRINTS" id="PR00982">
    <property type="entry name" value="TRNASYNTHLYS"/>
</dbReference>
<feature type="coiled-coil region" evidence="9">
    <location>
        <begin position="328"/>
        <end position="355"/>
    </location>
</feature>
<comment type="cofactor">
    <cofactor evidence="8">
        <name>Mg(2+)</name>
        <dbReference type="ChEBI" id="CHEBI:18420"/>
    </cofactor>
    <text evidence="8">Binds 3 Mg(2+) ions per subunit.</text>
</comment>
<comment type="catalytic activity">
    <reaction evidence="7 8">
        <text>tRNA(Lys) + L-lysine + ATP = L-lysyl-tRNA(Lys) + AMP + diphosphate</text>
        <dbReference type="Rhea" id="RHEA:20792"/>
        <dbReference type="Rhea" id="RHEA-COMP:9696"/>
        <dbReference type="Rhea" id="RHEA-COMP:9697"/>
        <dbReference type="ChEBI" id="CHEBI:30616"/>
        <dbReference type="ChEBI" id="CHEBI:32551"/>
        <dbReference type="ChEBI" id="CHEBI:33019"/>
        <dbReference type="ChEBI" id="CHEBI:78442"/>
        <dbReference type="ChEBI" id="CHEBI:78529"/>
        <dbReference type="ChEBI" id="CHEBI:456215"/>
        <dbReference type="EC" id="6.1.1.6"/>
    </reaction>
</comment>
<dbReference type="PROSITE" id="PS50862">
    <property type="entry name" value="AA_TRNA_LIGASE_II"/>
    <property type="match status" value="1"/>
</dbReference>
<protein>
    <recommendedName>
        <fullName evidence="1 8">Lysine--tRNA ligase</fullName>
        <ecNumber evidence="1 8">6.1.1.6</ecNumber>
    </recommendedName>
</protein>
<dbReference type="GO" id="GO:0005829">
    <property type="term" value="C:cytosol"/>
    <property type="evidence" value="ECO:0007669"/>
    <property type="project" value="TreeGrafter"/>
</dbReference>
<evidence type="ECO:0000256" key="1">
    <source>
        <dbReference type="ARBA" id="ARBA00013166"/>
    </source>
</evidence>
<dbReference type="PANTHER" id="PTHR42918">
    <property type="entry name" value="LYSYL-TRNA SYNTHETASE"/>
    <property type="match status" value="1"/>
</dbReference>
<organism evidence="11 12">
    <name type="scientific">Candidatus Nomurabacteria bacterium RIFCSPHIGHO2_02_FULL_42_19</name>
    <dbReference type="NCBI Taxonomy" id="1801756"/>
    <lineage>
        <taxon>Bacteria</taxon>
        <taxon>Candidatus Nomuraibacteriota</taxon>
    </lineage>
</organism>
<evidence type="ECO:0000313" key="11">
    <source>
        <dbReference type="EMBL" id="OGI76482.1"/>
    </source>
</evidence>
<comment type="caution">
    <text evidence="11">The sequence shown here is derived from an EMBL/GenBank/DDBJ whole genome shotgun (WGS) entry which is preliminary data.</text>
</comment>
<evidence type="ECO:0000256" key="5">
    <source>
        <dbReference type="ARBA" id="ARBA00022840"/>
    </source>
</evidence>
<evidence type="ECO:0000313" key="12">
    <source>
        <dbReference type="Proteomes" id="UP000179275"/>
    </source>
</evidence>
<dbReference type="Pfam" id="PF00152">
    <property type="entry name" value="tRNA-synt_2"/>
    <property type="match status" value="1"/>
</dbReference>
<sequence>MSSIDEIRGLRIKKLALFKKKGVNPYPAESKRELYLKEAIDSFDALEKGAKEGKMKWIAGRIMSIRGQGAIIFITLYDGTGVFQALLKKDVLGDEKFDFWNEVVDIGDFVEVQGKFFTTKRGEKTIEAQDWVMLSKSLRPLPEKWHGLVDVDERFRKRYLDILMNPEIKDIFIKKEKFWDATRKFLKKEGFLEVETPTLEITTGGAEAKPFQTHHHDFDIDVYLRISVGELWQKRLLAAGFPRVFEIGRCYRNEGSSPEHTQEFTNMEFYASYMDYRQGMEFTEKMIKEVVQESFGTLKFETHEAKINLSKKWERITYVDTIKKMLKIDVLEASEKEMMKKLDELKVKYEGVNKERLTDSLWKHCRKQIVGPAWLIDVPKLVSPLSKAKPENPLLTERVQLILAGAEMTNGFSELNDPVDQAERFEVQRKLIKAGDKEAMMPDDEFVEMLEHGMPPAFGFAYGERLFAFLADKPIRETQMFPLMRPK</sequence>
<dbReference type="CDD" id="cd04322">
    <property type="entry name" value="LysRS_N"/>
    <property type="match status" value="1"/>
</dbReference>
<dbReference type="Proteomes" id="UP000179275">
    <property type="component" value="Unassembled WGS sequence"/>
</dbReference>
<evidence type="ECO:0000256" key="8">
    <source>
        <dbReference type="RuleBase" id="RU000336"/>
    </source>
</evidence>
<accession>A0A1F6W3T3</accession>
<evidence type="ECO:0000256" key="2">
    <source>
        <dbReference type="ARBA" id="ARBA00022598"/>
    </source>
</evidence>
<evidence type="ECO:0000256" key="3">
    <source>
        <dbReference type="ARBA" id="ARBA00022723"/>
    </source>
</evidence>
<dbReference type="GO" id="GO:0000049">
    <property type="term" value="F:tRNA binding"/>
    <property type="evidence" value="ECO:0007669"/>
    <property type="project" value="TreeGrafter"/>
</dbReference>
<evidence type="ECO:0000256" key="6">
    <source>
        <dbReference type="ARBA" id="ARBA00023146"/>
    </source>
</evidence>
<evidence type="ECO:0000256" key="9">
    <source>
        <dbReference type="SAM" id="Coils"/>
    </source>
</evidence>
<dbReference type="EC" id="6.1.1.6" evidence="1 8"/>
<evidence type="ECO:0000256" key="4">
    <source>
        <dbReference type="ARBA" id="ARBA00022741"/>
    </source>
</evidence>
<dbReference type="InterPro" id="IPR002313">
    <property type="entry name" value="Lys-tRNA-ligase_II"/>
</dbReference>
<dbReference type="Gene3D" id="3.30.930.10">
    <property type="entry name" value="Bira Bifunctional Protein, Domain 2"/>
    <property type="match status" value="1"/>
</dbReference>
<keyword evidence="3 8" id="KW-0479">Metal-binding</keyword>
<dbReference type="SUPFAM" id="SSF55681">
    <property type="entry name" value="Class II aaRS and biotin synthetases"/>
    <property type="match status" value="1"/>
</dbReference>
<dbReference type="Gene3D" id="2.40.50.140">
    <property type="entry name" value="Nucleic acid-binding proteins"/>
    <property type="match status" value="1"/>
</dbReference>
<dbReference type="GO" id="GO:0005524">
    <property type="term" value="F:ATP binding"/>
    <property type="evidence" value="ECO:0007669"/>
    <property type="project" value="UniProtKB-KW"/>
</dbReference>
<dbReference type="AlphaFoldDB" id="A0A1F6W3T3"/>
<feature type="domain" description="Aminoacyl-transfer RNA synthetases class-II family profile" evidence="10">
    <location>
        <begin position="181"/>
        <end position="486"/>
    </location>
</feature>
<dbReference type="InterPro" id="IPR044136">
    <property type="entry name" value="Lys-tRNA-ligase_II_N"/>
</dbReference>
<dbReference type="InterPro" id="IPR004364">
    <property type="entry name" value="Aa-tRNA-synt_II"/>
</dbReference>